<keyword evidence="3" id="KW-1185">Reference proteome</keyword>
<evidence type="ECO:0000259" key="1">
    <source>
        <dbReference type="Pfam" id="PF13614"/>
    </source>
</evidence>
<dbReference type="InterPro" id="IPR027417">
    <property type="entry name" value="P-loop_NTPase"/>
</dbReference>
<protein>
    <submittedName>
        <fullName evidence="2">AAA family ATPase</fullName>
    </submittedName>
</protein>
<dbReference type="Proteomes" id="UP001303902">
    <property type="component" value="Chromosome"/>
</dbReference>
<dbReference type="PANTHER" id="PTHR43384">
    <property type="entry name" value="SEPTUM SITE-DETERMINING PROTEIN MIND HOMOLOG, CHLOROPLASTIC-RELATED"/>
    <property type="match status" value="1"/>
</dbReference>
<dbReference type="InterPro" id="IPR050625">
    <property type="entry name" value="ParA/MinD_ATPase"/>
</dbReference>
<name>A0ABZ0L6W4_9BACL</name>
<sequence length="386" mass="43526">MENNLNIMIVSDEEALMSQLKTIAETKTSHVIGVRSNEAIREMNRELAHIVIFVQTENDTSVEVVQMLKIINSNALILFIANETDFTLLRNMTRAGVDEFFVFPDESSLFSSRFPNIVKSYSAKKVANEETVSTTFGRGRGKIISFYSGKGGSGCSLLASSFAQTMKLESSAEVILIDLNGQYGGVETLLSIESNRSLADLLPVIEELNESHIRNVAQTEEFSKMEVLISPCDPEILETLNDEFVAKLLRTCRRSFDYVVVDLPTAINELVVTAMEESDKIYYVLTPDTPSLKIMKQYEELSERLGLVLTSRMEIALNKLSKDYEVKQKDLINVLRYPVIASIRQDTKGLQPYVNQGQPVRKQTNERKIIPFAKDIRKFARQVAKQ</sequence>
<dbReference type="EMBL" id="CP129118">
    <property type="protein sequence ID" value="WOV88245.1"/>
    <property type="molecule type" value="Genomic_DNA"/>
</dbReference>
<gene>
    <name evidence="2" type="ORF">QWT69_03725</name>
</gene>
<dbReference type="Gene3D" id="3.40.50.300">
    <property type="entry name" value="P-loop containing nucleotide triphosphate hydrolases"/>
    <property type="match status" value="1"/>
</dbReference>
<dbReference type="RefSeq" id="WP_317969095.1">
    <property type="nucleotide sequence ID" value="NZ_CP129118.1"/>
</dbReference>
<proteinExistence type="predicted"/>
<accession>A0ABZ0L6W4</accession>
<reference evidence="2 3" key="1">
    <citation type="submission" date="2023-06" db="EMBL/GenBank/DDBJ databases">
        <title>Sporosarcina sp. nov., isolated from Korean tranditional fermented seafood 'Jeotgal'.</title>
        <authorList>
            <person name="Yang A.I."/>
            <person name="Shin N.-R."/>
        </authorList>
    </citation>
    <scope>NUCLEOTIDE SEQUENCE [LARGE SCALE GENOMIC DNA]</scope>
    <source>
        <strain evidence="2 3">T2O-4</strain>
    </source>
</reference>
<feature type="domain" description="AAA" evidence="1">
    <location>
        <begin position="142"/>
        <end position="292"/>
    </location>
</feature>
<evidence type="ECO:0000313" key="2">
    <source>
        <dbReference type="EMBL" id="WOV88245.1"/>
    </source>
</evidence>
<dbReference type="InterPro" id="IPR025669">
    <property type="entry name" value="AAA_dom"/>
</dbReference>
<evidence type="ECO:0000313" key="3">
    <source>
        <dbReference type="Proteomes" id="UP001303902"/>
    </source>
</evidence>
<dbReference type="Pfam" id="PF13614">
    <property type="entry name" value="AAA_31"/>
    <property type="match status" value="1"/>
</dbReference>
<dbReference type="Gene3D" id="3.40.50.2300">
    <property type="match status" value="1"/>
</dbReference>
<dbReference type="PANTHER" id="PTHR43384:SF13">
    <property type="entry name" value="SLR0110 PROTEIN"/>
    <property type="match status" value="1"/>
</dbReference>
<organism evidence="2 3">
    <name type="scientific">Sporosarcina oncorhynchi</name>
    <dbReference type="NCBI Taxonomy" id="3056444"/>
    <lineage>
        <taxon>Bacteria</taxon>
        <taxon>Bacillati</taxon>
        <taxon>Bacillota</taxon>
        <taxon>Bacilli</taxon>
        <taxon>Bacillales</taxon>
        <taxon>Caryophanaceae</taxon>
        <taxon>Sporosarcina</taxon>
    </lineage>
</organism>
<dbReference type="SUPFAM" id="SSF52540">
    <property type="entry name" value="P-loop containing nucleoside triphosphate hydrolases"/>
    <property type="match status" value="1"/>
</dbReference>